<keyword evidence="1" id="KW-0472">Membrane</keyword>
<evidence type="ECO:0000256" key="1">
    <source>
        <dbReference type="SAM" id="Phobius"/>
    </source>
</evidence>
<proteinExistence type="predicted"/>
<dbReference type="EMBL" id="KK198761">
    <property type="protein sequence ID" value="KCW55912.1"/>
    <property type="molecule type" value="Genomic_DNA"/>
</dbReference>
<organism evidence="2">
    <name type="scientific">Eucalyptus grandis</name>
    <name type="common">Flooded gum</name>
    <dbReference type="NCBI Taxonomy" id="71139"/>
    <lineage>
        <taxon>Eukaryota</taxon>
        <taxon>Viridiplantae</taxon>
        <taxon>Streptophyta</taxon>
        <taxon>Embryophyta</taxon>
        <taxon>Tracheophyta</taxon>
        <taxon>Spermatophyta</taxon>
        <taxon>Magnoliopsida</taxon>
        <taxon>eudicotyledons</taxon>
        <taxon>Gunneridae</taxon>
        <taxon>Pentapetalae</taxon>
        <taxon>rosids</taxon>
        <taxon>malvids</taxon>
        <taxon>Myrtales</taxon>
        <taxon>Myrtaceae</taxon>
        <taxon>Myrtoideae</taxon>
        <taxon>Eucalypteae</taxon>
        <taxon>Eucalyptus</taxon>
    </lineage>
</organism>
<name>A0A059APM3_EUCGR</name>
<dbReference type="Gramene" id="KCW55912">
    <property type="protein sequence ID" value="KCW55912"/>
    <property type="gene ID" value="EUGRSUZ_I01710"/>
</dbReference>
<keyword evidence="1" id="KW-1133">Transmembrane helix</keyword>
<keyword evidence="1" id="KW-0812">Transmembrane</keyword>
<accession>A0A059APM3</accession>
<dbReference type="InParanoid" id="A0A059APM3"/>
<protein>
    <submittedName>
        <fullName evidence="2">Uncharacterized protein</fullName>
    </submittedName>
</protein>
<dbReference type="AlphaFoldDB" id="A0A059APM3"/>
<gene>
    <name evidence="2" type="ORF">EUGRSUZ_I01710</name>
</gene>
<reference evidence="2" key="1">
    <citation type="submission" date="2013-07" db="EMBL/GenBank/DDBJ databases">
        <title>The genome of Eucalyptus grandis.</title>
        <authorList>
            <person name="Schmutz J."/>
            <person name="Hayes R."/>
            <person name="Myburg A."/>
            <person name="Tuskan G."/>
            <person name="Grattapaglia D."/>
            <person name="Rokhsar D.S."/>
        </authorList>
    </citation>
    <scope>NUCLEOTIDE SEQUENCE</scope>
    <source>
        <tissue evidence="2">Leaf extractions</tissue>
    </source>
</reference>
<sequence>MIGLTIEEEAIVFVEGGLEIIPNSITMDHHELLVIYLVVISLVVINLMESINQIHFLKIEASDPIQTLQLRLLI</sequence>
<evidence type="ECO:0000313" key="2">
    <source>
        <dbReference type="EMBL" id="KCW55912.1"/>
    </source>
</evidence>
<feature type="transmembrane region" description="Helical" evidence="1">
    <location>
        <begin position="32"/>
        <end position="48"/>
    </location>
</feature>